<dbReference type="SUPFAM" id="SSF102198">
    <property type="entry name" value="Putative cyclase"/>
    <property type="match status" value="1"/>
</dbReference>
<accession>A0A5N7BQL3</accession>
<evidence type="ECO:0008006" key="5">
    <source>
        <dbReference type="Google" id="ProtNLM"/>
    </source>
</evidence>
<protein>
    <recommendedName>
        <fullName evidence="5">Cyclase-domain-containing protein</fullName>
    </recommendedName>
</protein>
<proteinExistence type="inferred from homology"/>
<reference evidence="3 4" key="1">
    <citation type="submission" date="2019-04" db="EMBL/GenBank/DDBJ databases">
        <title>Friends and foes A comparative genomics studyof 23 Aspergillus species from section Flavi.</title>
        <authorList>
            <consortium name="DOE Joint Genome Institute"/>
            <person name="Kjaerbolling I."/>
            <person name="Vesth T."/>
            <person name="Frisvad J.C."/>
            <person name="Nybo J.L."/>
            <person name="Theobald S."/>
            <person name="Kildgaard S."/>
            <person name="Isbrandt T."/>
            <person name="Kuo A."/>
            <person name="Sato A."/>
            <person name="Lyhne E.K."/>
            <person name="Kogle M.E."/>
            <person name="Wiebenga A."/>
            <person name="Kun R.S."/>
            <person name="Lubbers R.J."/>
            <person name="Makela M.R."/>
            <person name="Barry K."/>
            <person name="Chovatia M."/>
            <person name="Clum A."/>
            <person name="Daum C."/>
            <person name="Haridas S."/>
            <person name="He G."/>
            <person name="LaButti K."/>
            <person name="Lipzen A."/>
            <person name="Mondo S."/>
            <person name="Riley R."/>
            <person name="Salamov A."/>
            <person name="Simmons B.A."/>
            <person name="Magnuson J.K."/>
            <person name="Henrissat B."/>
            <person name="Mortensen U.H."/>
            <person name="Larsen T.O."/>
            <person name="Devries R.P."/>
            <person name="Grigoriev I.V."/>
            <person name="Machida M."/>
            <person name="Baker S.E."/>
            <person name="Andersen M.R."/>
        </authorList>
    </citation>
    <scope>NUCLEOTIDE SEQUENCE [LARGE SCALE GENOMIC DNA]</scope>
    <source>
        <strain evidence="3 4">IBT 29228</strain>
    </source>
</reference>
<dbReference type="InterPro" id="IPR007325">
    <property type="entry name" value="KFase/CYL"/>
</dbReference>
<comment type="similarity">
    <text evidence="1">Belongs to the Cyclase 1 superfamily.</text>
</comment>
<dbReference type="GO" id="GO:0004061">
    <property type="term" value="F:arylformamidase activity"/>
    <property type="evidence" value="ECO:0007669"/>
    <property type="project" value="InterPro"/>
</dbReference>
<dbReference type="AlphaFoldDB" id="A0A5N7BQL3"/>
<sequence>MKGFRCFYCWMKSLFLFNYFYRKALSTKMSSSNVRQFNELPFRPGDPPYSAWGMWEKKHLGSLNYLDDQMVLKAATEEIRIGQRVLLNLPLDNFDPPLLGRQAFERRIIDKAPKVINDDVITFNTQGSSQWDSFRHFAYQGHAQFYNGVTQDDIHGDSCSTAGACSSWEGGIAGRGVLVDYYSWALKNEVNYNAVGTHACQLDQIKQILSEQNTSLQPGDILFLRTGYVAEYSKLDGAGREAVSKNANFPGLHQSRETTEWLWEHQFAAVAADSPAFECAPPADADWMLHPILLSGWGTPIGELFDLEQLAGICKRLNRWSFFLTSSPLNYTGSVATPPNAMAIF</sequence>
<dbReference type="EMBL" id="ML736153">
    <property type="protein sequence ID" value="KAE8383908.1"/>
    <property type="molecule type" value="Genomic_DNA"/>
</dbReference>
<name>A0A5N7BQL3_9EURO</name>
<dbReference type="Gene3D" id="3.50.30.50">
    <property type="entry name" value="Putative cyclase"/>
    <property type="match status" value="1"/>
</dbReference>
<keyword evidence="4" id="KW-1185">Reference proteome</keyword>
<evidence type="ECO:0000313" key="3">
    <source>
        <dbReference type="EMBL" id="KAE8383908.1"/>
    </source>
</evidence>
<feature type="signal peptide" evidence="2">
    <location>
        <begin position="1"/>
        <end position="26"/>
    </location>
</feature>
<dbReference type="GO" id="GO:0019441">
    <property type="term" value="P:L-tryptophan catabolic process to kynurenine"/>
    <property type="evidence" value="ECO:0007669"/>
    <property type="project" value="InterPro"/>
</dbReference>
<organism evidence="3 4">
    <name type="scientific">Aspergillus bertholletiae</name>
    <dbReference type="NCBI Taxonomy" id="1226010"/>
    <lineage>
        <taxon>Eukaryota</taxon>
        <taxon>Fungi</taxon>
        <taxon>Dikarya</taxon>
        <taxon>Ascomycota</taxon>
        <taxon>Pezizomycotina</taxon>
        <taxon>Eurotiomycetes</taxon>
        <taxon>Eurotiomycetidae</taxon>
        <taxon>Eurotiales</taxon>
        <taxon>Aspergillaceae</taxon>
        <taxon>Aspergillus</taxon>
        <taxon>Aspergillus subgen. Circumdati</taxon>
    </lineage>
</organism>
<dbReference type="OrthoDB" id="5396at2759"/>
<dbReference type="PANTHER" id="PTHR34861">
    <property type="match status" value="1"/>
</dbReference>
<keyword evidence="2" id="KW-0732">Signal</keyword>
<feature type="chain" id="PRO_5025070837" description="Cyclase-domain-containing protein" evidence="2">
    <location>
        <begin position="27"/>
        <end position="345"/>
    </location>
</feature>
<evidence type="ECO:0000256" key="2">
    <source>
        <dbReference type="SAM" id="SignalP"/>
    </source>
</evidence>
<dbReference type="Pfam" id="PF04199">
    <property type="entry name" value="Cyclase"/>
    <property type="match status" value="1"/>
</dbReference>
<gene>
    <name evidence="3" type="ORF">BDV26DRAFT_299346</name>
</gene>
<evidence type="ECO:0000256" key="1">
    <source>
        <dbReference type="ARBA" id="ARBA00007865"/>
    </source>
</evidence>
<evidence type="ECO:0000313" key="4">
    <source>
        <dbReference type="Proteomes" id="UP000326198"/>
    </source>
</evidence>
<dbReference type="PANTHER" id="PTHR34861:SF11">
    <property type="entry name" value="CYCLASE"/>
    <property type="match status" value="1"/>
</dbReference>
<dbReference type="Proteomes" id="UP000326198">
    <property type="component" value="Unassembled WGS sequence"/>
</dbReference>
<dbReference type="InterPro" id="IPR037175">
    <property type="entry name" value="KFase_sf"/>
</dbReference>